<evidence type="ECO:0000256" key="2">
    <source>
        <dbReference type="SAM" id="Phobius"/>
    </source>
</evidence>
<proteinExistence type="predicted"/>
<accession>A0A9W8B963</accession>
<organism evidence="3 4">
    <name type="scientific">Coemansia thaxteri</name>
    <dbReference type="NCBI Taxonomy" id="2663907"/>
    <lineage>
        <taxon>Eukaryota</taxon>
        <taxon>Fungi</taxon>
        <taxon>Fungi incertae sedis</taxon>
        <taxon>Zoopagomycota</taxon>
        <taxon>Kickxellomycotina</taxon>
        <taxon>Kickxellomycetes</taxon>
        <taxon>Kickxellales</taxon>
        <taxon>Kickxellaceae</taxon>
        <taxon>Coemansia</taxon>
    </lineage>
</organism>
<reference evidence="3" key="1">
    <citation type="submission" date="2022-07" db="EMBL/GenBank/DDBJ databases">
        <title>Phylogenomic reconstructions and comparative analyses of Kickxellomycotina fungi.</title>
        <authorList>
            <person name="Reynolds N.K."/>
            <person name="Stajich J.E."/>
            <person name="Barry K."/>
            <person name="Grigoriev I.V."/>
            <person name="Crous P."/>
            <person name="Smith M.E."/>
        </authorList>
    </citation>
    <scope>NUCLEOTIDE SEQUENCE</scope>
    <source>
        <strain evidence="3">IMI 214461</strain>
    </source>
</reference>
<keyword evidence="2" id="KW-0812">Transmembrane</keyword>
<sequence>MLTDDSDNEDELLLCADAADDDTAVERLADEVTSDSSAATVAAVGAAAAVVAAEIPLSPSCVVVVRCCSTLLLLLLLSLSLSLANIASVAGRGARLLLLPPYPSDEPSDAMVMVDEDSGENAESTSSDANFISADFVSWNDGEETAAAATASSLEMPRRPVSGTVASNEAIQRK</sequence>
<feature type="transmembrane region" description="Helical" evidence="2">
    <location>
        <begin position="63"/>
        <end position="87"/>
    </location>
</feature>
<dbReference type="EMBL" id="JANBQF010000975">
    <property type="protein sequence ID" value="KAJ1998415.1"/>
    <property type="molecule type" value="Genomic_DNA"/>
</dbReference>
<evidence type="ECO:0000313" key="3">
    <source>
        <dbReference type="EMBL" id="KAJ1998415.1"/>
    </source>
</evidence>
<evidence type="ECO:0000256" key="1">
    <source>
        <dbReference type="SAM" id="MobiDB-lite"/>
    </source>
</evidence>
<dbReference type="Proteomes" id="UP001150907">
    <property type="component" value="Unassembled WGS sequence"/>
</dbReference>
<name>A0A9W8B963_9FUNG</name>
<feature type="compositionally biased region" description="Polar residues" evidence="1">
    <location>
        <begin position="164"/>
        <end position="174"/>
    </location>
</feature>
<feature type="region of interest" description="Disordered" evidence="1">
    <location>
        <begin position="148"/>
        <end position="174"/>
    </location>
</feature>
<evidence type="ECO:0000313" key="4">
    <source>
        <dbReference type="Proteomes" id="UP001150907"/>
    </source>
</evidence>
<dbReference type="AlphaFoldDB" id="A0A9W8B963"/>
<protein>
    <submittedName>
        <fullName evidence="3">Uncharacterized protein</fullName>
    </submittedName>
</protein>
<gene>
    <name evidence="3" type="ORF">H4R26_005471</name>
</gene>
<keyword evidence="2" id="KW-1133">Transmembrane helix</keyword>
<keyword evidence="2" id="KW-0472">Membrane</keyword>
<comment type="caution">
    <text evidence="3">The sequence shown here is derived from an EMBL/GenBank/DDBJ whole genome shotgun (WGS) entry which is preliminary data.</text>
</comment>
<keyword evidence="4" id="KW-1185">Reference proteome</keyword>